<protein>
    <submittedName>
        <fullName evidence="2">Uncharacterized protein</fullName>
    </submittedName>
</protein>
<proteinExistence type="predicted"/>
<gene>
    <name evidence="2" type="ORF">GTP77_05245</name>
</gene>
<comment type="caution">
    <text evidence="2">The sequence shown here is derived from an EMBL/GenBank/DDBJ whole genome shotgun (WGS) entry which is preliminary data.</text>
</comment>
<reference evidence="2 3" key="1">
    <citation type="submission" date="2019-12" db="EMBL/GenBank/DDBJ databases">
        <title>Novel species isolated from a subtropical stream in China.</title>
        <authorList>
            <person name="Lu H."/>
        </authorList>
    </citation>
    <scope>NUCLEOTIDE SEQUENCE [LARGE SCALE GENOMIC DNA]</scope>
    <source>
        <strain evidence="2 3">FT127W</strain>
    </source>
</reference>
<dbReference type="AlphaFoldDB" id="A0A7X4H8R4"/>
<feature type="region of interest" description="Disordered" evidence="1">
    <location>
        <begin position="1"/>
        <end position="65"/>
    </location>
</feature>
<dbReference type="RefSeq" id="WP_161071134.1">
    <property type="nucleotide sequence ID" value="NZ_CP086370.1"/>
</dbReference>
<organism evidence="2 3">
    <name type="scientific">Pseudoduganella aquatica</name>
    <dbReference type="NCBI Taxonomy" id="2660641"/>
    <lineage>
        <taxon>Bacteria</taxon>
        <taxon>Pseudomonadati</taxon>
        <taxon>Pseudomonadota</taxon>
        <taxon>Betaproteobacteria</taxon>
        <taxon>Burkholderiales</taxon>
        <taxon>Oxalobacteraceae</taxon>
        <taxon>Telluria group</taxon>
        <taxon>Pseudoduganella</taxon>
    </lineage>
</organism>
<name>A0A7X4H8R4_9BURK</name>
<evidence type="ECO:0000256" key="1">
    <source>
        <dbReference type="SAM" id="MobiDB-lite"/>
    </source>
</evidence>
<evidence type="ECO:0000313" key="3">
    <source>
        <dbReference type="Proteomes" id="UP000450676"/>
    </source>
</evidence>
<dbReference type="EMBL" id="WWCU01000004">
    <property type="protein sequence ID" value="MYN06738.1"/>
    <property type="molecule type" value="Genomic_DNA"/>
</dbReference>
<accession>A0A7X4H8R4</accession>
<evidence type="ECO:0000313" key="2">
    <source>
        <dbReference type="EMBL" id="MYN06738.1"/>
    </source>
</evidence>
<dbReference type="Proteomes" id="UP000450676">
    <property type="component" value="Unassembled WGS sequence"/>
</dbReference>
<sequence length="65" mass="6479">MTEMGAASVPELRSVSVPVKASPRASRSVSPGARGAALARSRVRQGLARVPGLASSPAALRGGPD</sequence>
<keyword evidence="3" id="KW-1185">Reference proteome</keyword>